<comment type="caution">
    <text evidence="1">The sequence shown here is derived from an EMBL/GenBank/DDBJ whole genome shotgun (WGS) entry which is preliminary data.</text>
</comment>
<dbReference type="EMBL" id="BARS01010273">
    <property type="protein sequence ID" value="GAF91708.1"/>
    <property type="molecule type" value="Genomic_DNA"/>
</dbReference>
<gene>
    <name evidence="1" type="ORF">S01H1_19088</name>
</gene>
<feature type="non-terminal residue" evidence="1">
    <location>
        <position position="1"/>
    </location>
</feature>
<name>X0TDU6_9ZZZZ</name>
<proteinExistence type="predicted"/>
<sequence>VVKIPKADSDALASGVYRAYRDDYERIPEKRFRWDECLKKYDNVIQTIANNILSQF</sequence>
<evidence type="ECO:0000313" key="1">
    <source>
        <dbReference type="EMBL" id="GAF91708.1"/>
    </source>
</evidence>
<protein>
    <submittedName>
        <fullName evidence="1">Uncharacterized protein</fullName>
    </submittedName>
</protein>
<organism evidence="1">
    <name type="scientific">marine sediment metagenome</name>
    <dbReference type="NCBI Taxonomy" id="412755"/>
    <lineage>
        <taxon>unclassified sequences</taxon>
        <taxon>metagenomes</taxon>
        <taxon>ecological metagenomes</taxon>
    </lineage>
</organism>
<accession>X0TDU6</accession>
<dbReference type="AlphaFoldDB" id="X0TDU6"/>
<reference evidence="1" key="1">
    <citation type="journal article" date="2014" name="Front. Microbiol.">
        <title>High frequency of phylogenetically diverse reductive dehalogenase-homologous genes in deep subseafloor sedimentary metagenomes.</title>
        <authorList>
            <person name="Kawai M."/>
            <person name="Futagami T."/>
            <person name="Toyoda A."/>
            <person name="Takaki Y."/>
            <person name="Nishi S."/>
            <person name="Hori S."/>
            <person name="Arai W."/>
            <person name="Tsubouchi T."/>
            <person name="Morono Y."/>
            <person name="Uchiyama I."/>
            <person name="Ito T."/>
            <person name="Fujiyama A."/>
            <person name="Inagaki F."/>
            <person name="Takami H."/>
        </authorList>
    </citation>
    <scope>NUCLEOTIDE SEQUENCE</scope>
    <source>
        <strain evidence="1">Expedition CK06-06</strain>
    </source>
</reference>